<proteinExistence type="predicted"/>
<accession>A0ABR1XTA6</accession>
<protein>
    <submittedName>
        <fullName evidence="1">Uncharacterized protein</fullName>
    </submittedName>
</protein>
<dbReference type="EMBL" id="JBBWUH010000005">
    <property type="protein sequence ID" value="KAK8166501.1"/>
    <property type="molecule type" value="Genomic_DNA"/>
</dbReference>
<name>A0ABR1XTA6_9PEZI</name>
<reference evidence="1 2" key="1">
    <citation type="journal article" date="2022" name="G3 (Bethesda)">
        <title>Enemy or ally: a genomic approach to elucidate the lifestyle of Phyllosticta citrichinaensis.</title>
        <authorList>
            <person name="Buijs V.A."/>
            <person name="Groenewald J.Z."/>
            <person name="Haridas S."/>
            <person name="LaButti K.M."/>
            <person name="Lipzen A."/>
            <person name="Martin F.M."/>
            <person name="Barry K."/>
            <person name="Grigoriev I.V."/>
            <person name="Crous P.W."/>
            <person name="Seidl M.F."/>
        </authorList>
    </citation>
    <scope>NUCLEOTIDE SEQUENCE [LARGE SCALE GENOMIC DNA]</scope>
    <source>
        <strain evidence="1 2">CBS 129764</strain>
    </source>
</reference>
<gene>
    <name evidence="1" type="ORF">IWX90DRAFT_215343</name>
</gene>
<evidence type="ECO:0000313" key="2">
    <source>
        <dbReference type="Proteomes" id="UP001456524"/>
    </source>
</evidence>
<keyword evidence="2" id="KW-1185">Reference proteome</keyword>
<evidence type="ECO:0000313" key="1">
    <source>
        <dbReference type="EMBL" id="KAK8166501.1"/>
    </source>
</evidence>
<sequence>MRATLTSDEIPRQIADPVAKDDLRYRLVADAIADENEGETHPGLMQVCEGCVCFHAKDIFEEDPEMKRRRCIGRSRAFRPCEHTSWDWFSIMKKSGDIDPCEDEECNVEISKARRADGYIACCCSIKGRAVLELRADGPRGLNFSKFICGWLSESDLTICPHLRVEDLDLEGIASQVLDDVDDDEYCINGTCPQRYCEADYQLCMNTPFSRLRYPQHLVIKLDVFHQFLVGEMDGPEWLAISEPRASIPRWEWSSLWDILARFYWPTTSLLYLATTYENSLHEEP</sequence>
<organism evidence="1 2">
    <name type="scientific">Phyllosticta citrichinensis</name>
    <dbReference type="NCBI Taxonomy" id="1130410"/>
    <lineage>
        <taxon>Eukaryota</taxon>
        <taxon>Fungi</taxon>
        <taxon>Dikarya</taxon>
        <taxon>Ascomycota</taxon>
        <taxon>Pezizomycotina</taxon>
        <taxon>Dothideomycetes</taxon>
        <taxon>Dothideomycetes incertae sedis</taxon>
        <taxon>Botryosphaeriales</taxon>
        <taxon>Phyllostictaceae</taxon>
        <taxon>Phyllosticta</taxon>
    </lineage>
</organism>
<comment type="caution">
    <text evidence="1">The sequence shown here is derived from an EMBL/GenBank/DDBJ whole genome shotgun (WGS) entry which is preliminary data.</text>
</comment>
<dbReference type="Proteomes" id="UP001456524">
    <property type="component" value="Unassembled WGS sequence"/>
</dbReference>